<organism evidence="2 3">
    <name type="scientific">Aquilegia coerulea</name>
    <name type="common">Rocky mountain columbine</name>
    <dbReference type="NCBI Taxonomy" id="218851"/>
    <lineage>
        <taxon>Eukaryota</taxon>
        <taxon>Viridiplantae</taxon>
        <taxon>Streptophyta</taxon>
        <taxon>Embryophyta</taxon>
        <taxon>Tracheophyta</taxon>
        <taxon>Spermatophyta</taxon>
        <taxon>Magnoliopsida</taxon>
        <taxon>Ranunculales</taxon>
        <taxon>Ranunculaceae</taxon>
        <taxon>Thalictroideae</taxon>
        <taxon>Aquilegia</taxon>
    </lineage>
</organism>
<sequence>MESTYKRSHYHPIPCPPVPSHFPTDEVCTLLGFGFHQATNEFKVIRFISTSNYTYSAEEFQSHVCVYTLGTTSWRTLEPLSYNLSNDSFALVNGALHWLAARPGSKCWNILVSFDLEQEVFREIPLPKDLDSEYTKTYWYLMTVGELDGFLCLFCTLPEEDIQIWVMKEHGVSNSWSNQYKIRQPNVQCSTFHLEPLGVASSGDIILREDTRRLIVYRPKTNSVKSLKKCGFQFYYVYAYIGSLVSPRLINGANCITDSEES</sequence>
<reference evidence="2 3" key="1">
    <citation type="submission" date="2017-09" db="EMBL/GenBank/DDBJ databases">
        <title>WGS assembly of Aquilegia coerulea Goldsmith.</title>
        <authorList>
            <person name="Hodges S."/>
            <person name="Kramer E."/>
            <person name="Nordborg M."/>
            <person name="Tomkins J."/>
            <person name="Borevitz J."/>
            <person name="Derieg N."/>
            <person name="Yan J."/>
            <person name="Mihaltcheva S."/>
            <person name="Hayes R.D."/>
            <person name="Rokhsar D."/>
        </authorList>
    </citation>
    <scope>NUCLEOTIDE SEQUENCE [LARGE SCALE GENOMIC DNA]</scope>
    <source>
        <strain evidence="3">cv. Goldsmith</strain>
    </source>
</reference>
<dbReference type="STRING" id="218851.A0A2G5CA35"/>
<dbReference type="FunCoup" id="A0A2G5CA35">
    <property type="interactions" value="22"/>
</dbReference>
<keyword evidence="3" id="KW-1185">Reference proteome</keyword>
<dbReference type="OrthoDB" id="5314306at2759"/>
<gene>
    <name evidence="2" type="ORF">AQUCO_07200043v1</name>
</gene>
<dbReference type="Proteomes" id="UP000230069">
    <property type="component" value="Unassembled WGS sequence"/>
</dbReference>
<dbReference type="Pfam" id="PF08268">
    <property type="entry name" value="FBA_3"/>
    <property type="match status" value="1"/>
</dbReference>
<dbReference type="InterPro" id="IPR015915">
    <property type="entry name" value="Kelch-typ_b-propeller"/>
</dbReference>
<dbReference type="InterPro" id="IPR013187">
    <property type="entry name" value="F-box-assoc_dom_typ3"/>
</dbReference>
<dbReference type="EMBL" id="KZ305089">
    <property type="protein sequence ID" value="PIA28132.1"/>
    <property type="molecule type" value="Genomic_DNA"/>
</dbReference>
<dbReference type="InParanoid" id="A0A2G5CA35"/>
<dbReference type="SUPFAM" id="SSF117281">
    <property type="entry name" value="Kelch motif"/>
    <property type="match status" value="1"/>
</dbReference>
<feature type="domain" description="F-box associated beta-propeller type 3" evidence="1">
    <location>
        <begin position="32"/>
        <end position="228"/>
    </location>
</feature>
<name>A0A2G5CA35_AQUCA</name>
<accession>A0A2G5CA35</accession>
<evidence type="ECO:0000313" key="2">
    <source>
        <dbReference type="EMBL" id="PIA28132.1"/>
    </source>
</evidence>
<protein>
    <recommendedName>
        <fullName evidence="1">F-box associated beta-propeller type 3 domain-containing protein</fullName>
    </recommendedName>
</protein>
<evidence type="ECO:0000313" key="3">
    <source>
        <dbReference type="Proteomes" id="UP000230069"/>
    </source>
</evidence>
<evidence type="ECO:0000259" key="1">
    <source>
        <dbReference type="Pfam" id="PF08268"/>
    </source>
</evidence>
<dbReference type="NCBIfam" id="TIGR01640">
    <property type="entry name" value="F_box_assoc_1"/>
    <property type="match status" value="1"/>
</dbReference>
<proteinExistence type="predicted"/>
<dbReference type="AlphaFoldDB" id="A0A2G5CA35"/>
<dbReference type="InterPro" id="IPR017451">
    <property type="entry name" value="F-box-assoc_interact_dom"/>
</dbReference>
<dbReference type="PANTHER" id="PTHR31672:SF10">
    <property type="entry name" value="F-BOX DOMAIN-CONTAINING PROTEIN"/>
    <property type="match status" value="1"/>
</dbReference>
<dbReference type="InterPro" id="IPR050796">
    <property type="entry name" value="SCF_F-box_component"/>
</dbReference>
<dbReference type="PANTHER" id="PTHR31672">
    <property type="entry name" value="BNACNNG10540D PROTEIN"/>
    <property type="match status" value="1"/>
</dbReference>